<dbReference type="VEuPathDB" id="MicrosporidiaDB:NAPIS_ORF01077"/>
<evidence type="ECO:0000313" key="3">
    <source>
        <dbReference type="Proteomes" id="UP000053780"/>
    </source>
</evidence>
<evidence type="ECO:0000313" key="2">
    <source>
        <dbReference type="EMBL" id="EQB61349.1"/>
    </source>
</evidence>
<sequence>MFTHPIFLRLLTNFKLSNSDEIPIELLYLLVQDKTKIDYSYLYNILFKYKNSTKKHEAIKQISNQIERYFIYNNKYMIKDNIKISSNCIYLHNKVISTKILMDTILNNLSVLKYLKNEKLTNDTQLNIWLKKAERKIKQFKPEKECNNSLLKFVTKKITQENSVLEKNLTPIIYESTVYVYTGNNPNYVSFRRRKDLINPIKKIFIKFSEEIKPPIYEIKTNYNHYKISIARLDLNYDEDSTWEEEKGEDIGSDESEEEDTSNISEEWIDSDSEDEENTTGLKRPILTFPNIKIIKNDLYDEIWKKLSLHKIDIINDKLENKIKQFKNLDIKILSNIFMVKENVLKTIFN</sequence>
<protein>
    <submittedName>
        <fullName evidence="2">Uncharacterized protein</fullName>
    </submittedName>
</protein>
<feature type="compositionally biased region" description="Acidic residues" evidence="1">
    <location>
        <begin position="244"/>
        <end position="278"/>
    </location>
</feature>
<organism evidence="2 3">
    <name type="scientific">Vairimorpha apis BRL 01</name>
    <dbReference type="NCBI Taxonomy" id="1037528"/>
    <lineage>
        <taxon>Eukaryota</taxon>
        <taxon>Fungi</taxon>
        <taxon>Fungi incertae sedis</taxon>
        <taxon>Microsporidia</taxon>
        <taxon>Nosematidae</taxon>
        <taxon>Vairimorpha</taxon>
    </lineage>
</organism>
<name>T0LA60_9MICR</name>
<accession>T0LA60</accession>
<feature type="region of interest" description="Disordered" evidence="1">
    <location>
        <begin position="244"/>
        <end position="280"/>
    </location>
</feature>
<dbReference type="Proteomes" id="UP000053780">
    <property type="component" value="Unassembled WGS sequence"/>
</dbReference>
<keyword evidence="3" id="KW-1185">Reference proteome</keyword>
<dbReference type="OrthoDB" id="2193302at2759"/>
<proteinExistence type="predicted"/>
<dbReference type="HOGENOM" id="CLU_792484_0_0_1"/>
<evidence type="ECO:0000256" key="1">
    <source>
        <dbReference type="SAM" id="MobiDB-lite"/>
    </source>
</evidence>
<reference evidence="2 3" key="1">
    <citation type="journal article" date="2013" name="BMC Genomics">
        <title>Genome sequencing and comparative genomics of honey bee microsporidia, Nosema apis reveal novel insights into host-parasite interactions.</title>
        <authorList>
            <person name="Chen Yp."/>
            <person name="Pettis J.S."/>
            <person name="Zhao Y."/>
            <person name="Liu X."/>
            <person name="Tallon L.J."/>
            <person name="Sadzewicz L.D."/>
            <person name="Li R."/>
            <person name="Zheng H."/>
            <person name="Huang S."/>
            <person name="Zhang X."/>
            <person name="Hamilton M.C."/>
            <person name="Pernal S.F."/>
            <person name="Melathopoulos A.P."/>
            <person name="Yan X."/>
            <person name="Evans J.D."/>
        </authorList>
    </citation>
    <scope>NUCLEOTIDE SEQUENCE [LARGE SCALE GENOMIC DNA]</scope>
    <source>
        <strain evidence="2 3">BRL 01</strain>
    </source>
</reference>
<gene>
    <name evidence="2" type="ORF">NAPIS_ORF01077</name>
</gene>
<dbReference type="AlphaFoldDB" id="T0LA60"/>
<dbReference type="EMBL" id="KE647149">
    <property type="protein sequence ID" value="EQB61349.1"/>
    <property type="molecule type" value="Genomic_DNA"/>
</dbReference>